<gene>
    <name evidence="2" type="ORF">QU605_10280</name>
</gene>
<organism evidence="2 3">
    <name type="scientific">Robiginitalea aurantiaca</name>
    <dbReference type="NCBI Taxonomy" id="3056915"/>
    <lineage>
        <taxon>Bacteria</taxon>
        <taxon>Pseudomonadati</taxon>
        <taxon>Bacteroidota</taxon>
        <taxon>Flavobacteriia</taxon>
        <taxon>Flavobacteriales</taxon>
        <taxon>Flavobacteriaceae</taxon>
        <taxon>Robiginitalea</taxon>
    </lineage>
</organism>
<evidence type="ECO:0000313" key="3">
    <source>
        <dbReference type="Proteomes" id="UP001174839"/>
    </source>
</evidence>
<accession>A0ABT7WG11</accession>
<name>A0ABT7WG11_9FLAO</name>
<reference evidence="2" key="1">
    <citation type="submission" date="2023-06" db="EMBL/GenBank/DDBJ databases">
        <title>Robiginitalea aurantiacus sp. nov. and Algoriphagus sediminis sp. nov., isolated from coastal sediment.</title>
        <authorList>
            <person name="Zhou Z.Y."/>
            <person name="An J."/>
            <person name="Jia Y.W."/>
            <person name="Du Z.J."/>
        </authorList>
    </citation>
    <scope>NUCLEOTIDE SEQUENCE</scope>
    <source>
        <strain evidence="2">M39</strain>
    </source>
</reference>
<feature type="transmembrane region" description="Helical" evidence="1">
    <location>
        <begin position="6"/>
        <end position="24"/>
    </location>
</feature>
<dbReference type="Proteomes" id="UP001174839">
    <property type="component" value="Unassembled WGS sequence"/>
</dbReference>
<dbReference type="RefSeq" id="WP_289725223.1">
    <property type="nucleotide sequence ID" value="NZ_JAUDUY010000004.1"/>
</dbReference>
<keyword evidence="1" id="KW-0472">Membrane</keyword>
<protein>
    <submittedName>
        <fullName evidence="2">DUF4834 domain-containing protein</fullName>
    </submittedName>
</protein>
<evidence type="ECO:0000313" key="2">
    <source>
        <dbReference type="EMBL" id="MDM9631861.1"/>
    </source>
</evidence>
<keyword evidence="1" id="KW-0812">Transmembrane</keyword>
<comment type="caution">
    <text evidence="2">The sequence shown here is derived from an EMBL/GenBank/DDBJ whole genome shotgun (WGS) entry which is preliminary data.</text>
</comment>
<evidence type="ECO:0000256" key="1">
    <source>
        <dbReference type="SAM" id="Phobius"/>
    </source>
</evidence>
<proteinExistence type="predicted"/>
<keyword evidence="3" id="KW-1185">Reference proteome</keyword>
<dbReference type="EMBL" id="JAUDUY010000004">
    <property type="protein sequence ID" value="MDM9631861.1"/>
    <property type="molecule type" value="Genomic_DNA"/>
</dbReference>
<keyword evidence="1" id="KW-1133">Transmembrane helix</keyword>
<sequence length="86" mass="10025">MGVLKTVLWILMGYFLLKAIGRLLRPWLLAFARKKTSEFFQQASTNRPNYQSHPTPEGEVIIDKKPPIRTRSGKKVGEYIEYEEIE</sequence>